<dbReference type="RefSeq" id="WP_146415969.1">
    <property type="nucleotide sequence ID" value="NZ_SJPZ01000002.1"/>
</dbReference>
<dbReference type="CDD" id="cd02440">
    <property type="entry name" value="AdoMet_MTases"/>
    <property type="match status" value="1"/>
</dbReference>
<dbReference type="InterPro" id="IPR041698">
    <property type="entry name" value="Methyltransf_25"/>
</dbReference>
<evidence type="ECO:0000313" key="3">
    <source>
        <dbReference type="Proteomes" id="UP000316476"/>
    </source>
</evidence>
<protein>
    <recommendedName>
        <fullName evidence="1">Methyltransferase domain-containing protein</fullName>
    </recommendedName>
</protein>
<evidence type="ECO:0000259" key="1">
    <source>
        <dbReference type="Pfam" id="PF13649"/>
    </source>
</evidence>
<accession>A0A5C6FS06</accession>
<dbReference type="InterPro" id="IPR029063">
    <property type="entry name" value="SAM-dependent_MTases_sf"/>
</dbReference>
<reference evidence="2 3" key="1">
    <citation type="submission" date="2019-02" db="EMBL/GenBank/DDBJ databases">
        <title>Deep-cultivation of Planctomycetes and their phenomic and genomic characterization uncovers novel biology.</title>
        <authorList>
            <person name="Wiegand S."/>
            <person name="Jogler M."/>
            <person name="Boedeker C."/>
            <person name="Pinto D."/>
            <person name="Vollmers J."/>
            <person name="Rivas-Marin E."/>
            <person name="Kohn T."/>
            <person name="Peeters S.H."/>
            <person name="Heuer A."/>
            <person name="Rast P."/>
            <person name="Oberbeckmann S."/>
            <person name="Bunk B."/>
            <person name="Jeske O."/>
            <person name="Meyerdierks A."/>
            <person name="Storesund J.E."/>
            <person name="Kallscheuer N."/>
            <person name="Luecker S."/>
            <person name="Lage O.M."/>
            <person name="Pohl T."/>
            <person name="Merkel B.J."/>
            <person name="Hornburger P."/>
            <person name="Mueller R.-W."/>
            <person name="Bruemmer F."/>
            <person name="Labrenz M."/>
            <person name="Spormann A.M."/>
            <person name="Op Den Camp H."/>
            <person name="Overmann J."/>
            <person name="Amann R."/>
            <person name="Jetten M.S.M."/>
            <person name="Mascher T."/>
            <person name="Medema M.H."/>
            <person name="Devos D.P."/>
            <person name="Kaster A.-K."/>
            <person name="Ovreas L."/>
            <person name="Rohde M."/>
            <person name="Galperin M.Y."/>
            <person name="Jogler C."/>
        </authorList>
    </citation>
    <scope>NUCLEOTIDE SEQUENCE [LARGE SCALE GENOMIC DNA]</scope>
    <source>
        <strain evidence="2 3">V7</strain>
    </source>
</reference>
<feature type="domain" description="Methyltransferase" evidence="1">
    <location>
        <begin position="44"/>
        <end position="142"/>
    </location>
</feature>
<dbReference type="EMBL" id="SJPZ01000002">
    <property type="protein sequence ID" value="TWU63348.1"/>
    <property type="molecule type" value="Genomic_DNA"/>
</dbReference>
<evidence type="ECO:0000313" key="2">
    <source>
        <dbReference type="EMBL" id="TWU63348.1"/>
    </source>
</evidence>
<dbReference type="OrthoDB" id="9805585at2"/>
<organism evidence="2 3">
    <name type="scientific">Crateriforma conspicua</name>
    <dbReference type="NCBI Taxonomy" id="2527996"/>
    <lineage>
        <taxon>Bacteria</taxon>
        <taxon>Pseudomonadati</taxon>
        <taxon>Planctomycetota</taxon>
        <taxon>Planctomycetia</taxon>
        <taxon>Planctomycetales</taxon>
        <taxon>Planctomycetaceae</taxon>
        <taxon>Crateriforma</taxon>
    </lineage>
</organism>
<dbReference type="Proteomes" id="UP000316476">
    <property type="component" value="Unassembled WGS sequence"/>
</dbReference>
<proteinExistence type="predicted"/>
<name>A0A5C6FS06_9PLAN</name>
<sequence>MSDTLTFLKNFIRSPTQVGAIAPSGRQLVDRMTDWIKWESIRNVVEYGPGTGVFTEAIADRLHPEARFFAIERSPELAATTRQRCPGVNVIEDSASNVHALCRKHDMQNVDAILCGLPWASFPDSLQQEIMDATLAVLRPGGQFVTFAYWQGVILPAGQRFRRRLDQNFSSVHRSPTAWANLPPAFVYRCVR</sequence>
<dbReference type="SUPFAM" id="SSF53335">
    <property type="entry name" value="S-adenosyl-L-methionine-dependent methyltransferases"/>
    <property type="match status" value="1"/>
</dbReference>
<dbReference type="Gene3D" id="3.40.50.150">
    <property type="entry name" value="Vaccinia Virus protein VP39"/>
    <property type="match status" value="1"/>
</dbReference>
<comment type="caution">
    <text evidence="2">The sequence shown here is derived from an EMBL/GenBank/DDBJ whole genome shotgun (WGS) entry which is preliminary data.</text>
</comment>
<dbReference type="Pfam" id="PF13649">
    <property type="entry name" value="Methyltransf_25"/>
    <property type="match status" value="1"/>
</dbReference>
<gene>
    <name evidence="2" type="ORF">V7x_50880</name>
</gene>
<dbReference type="AlphaFoldDB" id="A0A5C6FS06"/>